<name>A4TVU3_9PROT</name>
<dbReference type="RefSeq" id="WP_106001499.1">
    <property type="nucleotide sequence ID" value="NZ_CP027527.1"/>
</dbReference>
<feature type="domain" description="Methyl-accepting transducer" evidence="3">
    <location>
        <begin position="74"/>
        <end position="310"/>
    </location>
</feature>
<dbReference type="EMBL" id="CU459003">
    <property type="protein sequence ID" value="CAM74750.1"/>
    <property type="molecule type" value="Genomic_DNA"/>
</dbReference>
<dbReference type="CDD" id="cd11386">
    <property type="entry name" value="MCP_signal"/>
    <property type="match status" value="1"/>
</dbReference>
<keyword evidence="1 2" id="KW-0807">Transducer</keyword>
<dbReference type="PANTHER" id="PTHR32089:SF112">
    <property type="entry name" value="LYSOZYME-LIKE PROTEIN-RELATED"/>
    <property type="match status" value="1"/>
</dbReference>
<organism evidence="4">
    <name type="scientific">Magnetospirillum gryphiswaldense</name>
    <dbReference type="NCBI Taxonomy" id="55518"/>
    <lineage>
        <taxon>Bacteria</taxon>
        <taxon>Pseudomonadati</taxon>
        <taxon>Pseudomonadota</taxon>
        <taxon>Alphaproteobacteria</taxon>
        <taxon>Rhodospirillales</taxon>
        <taxon>Rhodospirillaceae</taxon>
        <taxon>Magnetospirillum</taxon>
    </lineage>
</organism>
<dbReference type="PROSITE" id="PS50111">
    <property type="entry name" value="CHEMOTAXIS_TRANSDUC_2"/>
    <property type="match status" value="1"/>
</dbReference>
<reference evidence="4" key="1">
    <citation type="journal article" date="2007" name="J. Bacteriol.">
        <title>Comparative genome analysis of four magnetotactic bacteria reveals a complex set of group-specific genes implicated in magnetosome biomineralization and function.</title>
        <authorList>
            <person name="Richter M."/>
            <person name="Kube M."/>
            <person name="Bazylinski D.A."/>
            <person name="Lombardot T."/>
            <person name="Gloeckner F.O."/>
            <person name="Reinhardt R."/>
            <person name="Schueler D."/>
        </authorList>
    </citation>
    <scope>NUCLEOTIDE SEQUENCE</scope>
    <source>
        <strain evidence="4">MSR-1</strain>
    </source>
</reference>
<proteinExistence type="predicted"/>
<protein>
    <submittedName>
        <fullName evidence="4">Methyl-accepting chemotaxis protein</fullName>
    </submittedName>
</protein>
<dbReference type="AlphaFoldDB" id="A4TVU3"/>
<dbReference type="Pfam" id="PF13682">
    <property type="entry name" value="CZB"/>
    <property type="match status" value="1"/>
</dbReference>
<evidence type="ECO:0000259" key="3">
    <source>
        <dbReference type="PROSITE" id="PS50111"/>
    </source>
</evidence>
<dbReference type="PANTHER" id="PTHR32089">
    <property type="entry name" value="METHYL-ACCEPTING CHEMOTAXIS PROTEIN MCPB"/>
    <property type="match status" value="1"/>
</dbReference>
<gene>
    <name evidence="4" type="ORF">MGR_0838</name>
</gene>
<evidence type="ECO:0000256" key="2">
    <source>
        <dbReference type="PROSITE-ProRule" id="PRU00284"/>
    </source>
</evidence>
<dbReference type="InterPro" id="IPR025991">
    <property type="entry name" value="Chemoreceptor_zinc-bind_dom"/>
</dbReference>
<dbReference type="SMART" id="SM00283">
    <property type="entry name" value="MA"/>
    <property type="match status" value="1"/>
</dbReference>
<accession>A4TVU3</accession>
<sequence>MFSARNKPQQQAVVTQTRPDEVLTAERLALIDEMLDMILAGRYHSVPEGQCSVGKKIKEMARQLEARALNELKRNVEMSISINEAVTETAGMMRAVSEADRRSQTIAAAAEQLVTSVGQIAENSNGAATDAQAAEITALAGQQAADQAVDSMQSIANAVNAAVTKVESLGQASAQIGDIANQIEAIARQTNLLALNATIEAARAGEAGKGFAVVANEVKHLANQTAKATIDIRSRIETLRQEMSEIVITMEDGVRAVDDGSQVIRGSGDNMRQVSAQVAGVTARMQGIASILTQQKAASEEVSHGVGIIAEMSGRNVATIGQVAEEMDKASKVIARTLADMATLEIEDLTIHVAKSDHMIWRKRLADMLVGRETLRPEELSDHTQCRLGKWCAKVDDPSIRNHPAFTALEGPHRLVHQHGIEAARLYQAGDIDGALECVQLAAQASQGVMQALDDLGRRGKF</sequence>
<dbReference type="SUPFAM" id="SSF58104">
    <property type="entry name" value="Methyl-accepting chemotaxis protein (MCP) signaling domain"/>
    <property type="match status" value="1"/>
</dbReference>
<dbReference type="InterPro" id="IPR004089">
    <property type="entry name" value="MCPsignal_dom"/>
</dbReference>
<dbReference type="Pfam" id="PF00015">
    <property type="entry name" value="MCPsignal"/>
    <property type="match status" value="1"/>
</dbReference>
<dbReference type="Gene3D" id="1.10.287.950">
    <property type="entry name" value="Methyl-accepting chemotaxis protein"/>
    <property type="match status" value="1"/>
</dbReference>
<evidence type="ECO:0000313" key="4">
    <source>
        <dbReference type="EMBL" id="CAM74750.1"/>
    </source>
</evidence>
<dbReference type="GO" id="GO:0016020">
    <property type="term" value="C:membrane"/>
    <property type="evidence" value="ECO:0007669"/>
    <property type="project" value="InterPro"/>
</dbReference>
<dbReference type="Gene3D" id="1.20.120.30">
    <property type="entry name" value="Aspartate receptor, ligand-binding domain"/>
    <property type="match status" value="1"/>
</dbReference>
<dbReference type="GO" id="GO:0007165">
    <property type="term" value="P:signal transduction"/>
    <property type="evidence" value="ECO:0007669"/>
    <property type="project" value="UniProtKB-KW"/>
</dbReference>
<evidence type="ECO:0000256" key="1">
    <source>
        <dbReference type="ARBA" id="ARBA00023224"/>
    </source>
</evidence>